<dbReference type="PANTHER" id="PTHR46388:SF2">
    <property type="entry name" value="NHL REPEAT-CONTAINING PROTEIN 2"/>
    <property type="match status" value="1"/>
</dbReference>
<dbReference type="SUPFAM" id="SSF101898">
    <property type="entry name" value="NHL repeat"/>
    <property type="match status" value="1"/>
</dbReference>
<comment type="caution">
    <text evidence="1">The sequence shown here is derived from an EMBL/GenBank/DDBJ whole genome shotgun (WGS) entry which is preliminary data.</text>
</comment>
<dbReference type="Proteomes" id="UP000593567">
    <property type="component" value="Unassembled WGS sequence"/>
</dbReference>
<dbReference type="OrthoDB" id="273823at2759"/>
<evidence type="ECO:0008006" key="3">
    <source>
        <dbReference type="Google" id="ProtNLM"/>
    </source>
</evidence>
<organism evidence="1 2">
    <name type="scientific">Bugula neritina</name>
    <name type="common">Brown bryozoan</name>
    <name type="synonym">Sertularia neritina</name>
    <dbReference type="NCBI Taxonomy" id="10212"/>
    <lineage>
        <taxon>Eukaryota</taxon>
        <taxon>Metazoa</taxon>
        <taxon>Spiralia</taxon>
        <taxon>Lophotrochozoa</taxon>
        <taxon>Bryozoa</taxon>
        <taxon>Gymnolaemata</taxon>
        <taxon>Cheilostomatida</taxon>
        <taxon>Flustrina</taxon>
        <taxon>Buguloidea</taxon>
        <taxon>Bugulidae</taxon>
        <taxon>Bugula</taxon>
    </lineage>
</organism>
<dbReference type="Gene3D" id="2.120.10.30">
    <property type="entry name" value="TolB, C-terminal domain"/>
    <property type="match status" value="2"/>
</dbReference>
<dbReference type="EMBL" id="VXIV02002785">
    <property type="protein sequence ID" value="KAF6022934.1"/>
    <property type="molecule type" value="Genomic_DNA"/>
</dbReference>
<proteinExistence type="predicted"/>
<keyword evidence="2" id="KW-1185">Reference proteome</keyword>
<dbReference type="PANTHER" id="PTHR46388">
    <property type="entry name" value="NHL REPEAT-CONTAINING PROTEIN 2"/>
    <property type="match status" value="1"/>
</dbReference>
<gene>
    <name evidence="1" type="ORF">EB796_018759</name>
</gene>
<accession>A0A7J7JB91</accession>
<evidence type="ECO:0000313" key="1">
    <source>
        <dbReference type="EMBL" id="KAF6022934.1"/>
    </source>
</evidence>
<dbReference type="AlphaFoldDB" id="A0A7J7JB91"/>
<sequence length="287" mass="31383">MEADLFQPGNILYADGHALKSTNGSNTVTVVGSAMNKSHAEGVGEDARFWAISGFHQINKTTVIAASWGNHCLMIIDRLTRQASWYAGGCLEAGYVNGDLTSSRFSSPIAIIADRHKRSGLILADRGNNALRIIDTNENLVSTLFQDPSFAPRGMAFDGNDLDKIYITSGNSLLYQYSFLNQTLSLVAGKLFEHDGDDGEFSVATFSYPREIIQLKDELYAVSSQNSNRIRLIDMKNMTVTSICPGTKGNENGSVSNCQLDTPRSLALLNDHLLIGEHKGIRQLKSM</sequence>
<evidence type="ECO:0000313" key="2">
    <source>
        <dbReference type="Proteomes" id="UP000593567"/>
    </source>
</evidence>
<name>A0A7J7JB91_BUGNE</name>
<protein>
    <recommendedName>
        <fullName evidence="3">NHLRC2</fullName>
    </recommendedName>
</protein>
<dbReference type="InterPro" id="IPR011042">
    <property type="entry name" value="6-blade_b-propeller_TolB-like"/>
</dbReference>
<reference evidence="1" key="1">
    <citation type="submission" date="2020-06" db="EMBL/GenBank/DDBJ databases">
        <title>Draft genome of Bugula neritina, a colonial animal packing powerful symbionts and potential medicines.</title>
        <authorList>
            <person name="Rayko M."/>
        </authorList>
    </citation>
    <scope>NUCLEOTIDE SEQUENCE [LARGE SCALE GENOMIC DNA]</scope>
    <source>
        <strain evidence="1">Kwan_BN1</strain>
    </source>
</reference>